<accession>A0A1H4S0N0</accession>
<evidence type="ECO:0000313" key="15">
    <source>
        <dbReference type="Proteomes" id="UP000182409"/>
    </source>
</evidence>
<evidence type="ECO:0000256" key="7">
    <source>
        <dbReference type="ARBA" id="ARBA00022958"/>
    </source>
</evidence>
<evidence type="ECO:0000256" key="12">
    <source>
        <dbReference type="ARBA" id="ARBA00034430"/>
    </source>
</evidence>
<keyword evidence="10 13" id="KW-0472">Membrane</keyword>
<evidence type="ECO:0000256" key="13">
    <source>
        <dbReference type="SAM" id="Phobius"/>
    </source>
</evidence>
<evidence type="ECO:0000256" key="1">
    <source>
        <dbReference type="ARBA" id="ARBA00004141"/>
    </source>
</evidence>
<evidence type="ECO:0000313" key="14">
    <source>
        <dbReference type="EMBL" id="SEC37713.1"/>
    </source>
</evidence>
<dbReference type="GO" id="GO:0005267">
    <property type="term" value="F:potassium channel activity"/>
    <property type="evidence" value="ECO:0007669"/>
    <property type="project" value="UniProtKB-KW"/>
</dbReference>
<dbReference type="InterPro" id="IPR010617">
    <property type="entry name" value="TMEM175-like"/>
</dbReference>
<keyword evidence="8 13" id="KW-1133">Transmembrane helix</keyword>
<keyword evidence="5 13" id="KW-0812">Transmembrane</keyword>
<feature type="transmembrane region" description="Helical" evidence="13">
    <location>
        <begin position="12"/>
        <end position="30"/>
    </location>
</feature>
<keyword evidence="3" id="KW-0813">Transport</keyword>
<name>A0A1H4S0N0_9BACT</name>
<evidence type="ECO:0000256" key="9">
    <source>
        <dbReference type="ARBA" id="ARBA00023065"/>
    </source>
</evidence>
<keyword evidence="6" id="KW-0631">Potassium channel</keyword>
<proteinExistence type="inferred from homology"/>
<feature type="transmembrane region" description="Helical" evidence="13">
    <location>
        <begin position="103"/>
        <end position="126"/>
    </location>
</feature>
<dbReference type="AlphaFoldDB" id="A0A1H4S0N0"/>
<dbReference type="Proteomes" id="UP000182409">
    <property type="component" value="Unassembled WGS sequence"/>
</dbReference>
<feature type="transmembrane region" description="Helical" evidence="13">
    <location>
        <begin position="36"/>
        <end position="58"/>
    </location>
</feature>
<feature type="transmembrane region" description="Helical" evidence="13">
    <location>
        <begin position="70"/>
        <end position="91"/>
    </location>
</feature>
<evidence type="ECO:0000256" key="2">
    <source>
        <dbReference type="ARBA" id="ARBA00006920"/>
    </source>
</evidence>
<keyword evidence="4" id="KW-0633">Potassium transport</keyword>
<comment type="catalytic activity">
    <reaction evidence="12">
        <text>K(+)(in) = K(+)(out)</text>
        <dbReference type="Rhea" id="RHEA:29463"/>
        <dbReference type="ChEBI" id="CHEBI:29103"/>
    </reaction>
</comment>
<keyword evidence="11" id="KW-0407">Ion channel</keyword>
<dbReference type="EMBL" id="FNSD01000001">
    <property type="protein sequence ID" value="SEC37713.1"/>
    <property type="molecule type" value="Genomic_DNA"/>
</dbReference>
<evidence type="ECO:0000256" key="5">
    <source>
        <dbReference type="ARBA" id="ARBA00022692"/>
    </source>
</evidence>
<evidence type="ECO:0000256" key="4">
    <source>
        <dbReference type="ARBA" id="ARBA00022538"/>
    </source>
</evidence>
<dbReference type="OrthoDB" id="7626281at2"/>
<gene>
    <name evidence="14" type="ORF">SAMN05443244_3309</name>
</gene>
<sequence>MKSTRLEAFSDGVIAVIITIMVLELHVPAANGLPGFLTIIPKLGIYALSFLMVAIYWVNHHELLRRSEKINYRVLWANLLFLFLLSLVPFFTDYAQEKHFDSFSVSLYTIVMMSSGGAFLVLRLALNQLHKLRGEPLPKQDRAETIKHVTSIVLYLAALPVAYYKPVLSLLLNLLVTFIWIAPELGVRRAHSDA</sequence>
<keyword evidence="7" id="KW-0630">Potassium</keyword>
<evidence type="ECO:0000256" key="11">
    <source>
        <dbReference type="ARBA" id="ARBA00023303"/>
    </source>
</evidence>
<comment type="subcellular location">
    <subcellularLocation>
        <location evidence="1">Membrane</location>
        <topology evidence="1">Multi-pass membrane protein</topology>
    </subcellularLocation>
</comment>
<comment type="similarity">
    <text evidence="2">Belongs to the TMEM175 family.</text>
</comment>
<dbReference type="Pfam" id="PF06736">
    <property type="entry name" value="TMEM175"/>
    <property type="match status" value="1"/>
</dbReference>
<dbReference type="GO" id="GO:0016020">
    <property type="term" value="C:membrane"/>
    <property type="evidence" value="ECO:0007669"/>
    <property type="project" value="UniProtKB-SubCell"/>
</dbReference>
<protein>
    <submittedName>
        <fullName evidence="14">Uncharacterized membrane protein</fullName>
    </submittedName>
</protein>
<dbReference type="PANTHER" id="PTHR31462:SF5">
    <property type="entry name" value="ENDOSOMAL_LYSOSOMAL PROTON CHANNEL TMEM175"/>
    <property type="match status" value="1"/>
</dbReference>
<dbReference type="PANTHER" id="PTHR31462">
    <property type="entry name" value="ENDOSOMAL/LYSOSOMAL POTASSIUM CHANNEL TMEM175"/>
    <property type="match status" value="1"/>
</dbReference>
<reference evidence="14 15" key="1">
    <citation type="submission" date="2016-10" db="EMBL/GenBank/DDBJ databases">
        <authorList>
            <person name="de Groot N.N."/>
        </authorList>
    </citation>
    <scope>NUCLEOTIDE SEQUENCE [LARGE SCALE GENOMIC DNA]</scope>
    <source>
        <strain evidence="14 15">AB35.6</strain>
    </source>
</reference>
<evidence type="ECO:0000256" key="8">
    <source>
        <dbReference type="ARBA" id="ARBA00022989"/>
    </source>
</evidence>
<evidence type="ECO:0000256" key="3">
    <source>
        <dbReference type="ARBA" id="ARBA00022448"/>
    </source>
</evidence>
<evidence type="ECO:0000256" key="6">
    <source>
        <dbReference type="ARBA" id="ARBA00022826"/>
    </source>
</evidence>
<organism evidence="14 15">
    <name type="scientific">Terriglobus roseus</name>
    <dbReference type="NCBI Taxonomy" id="392734"/>
    <lineage>
        <taxon>Bacteria</taxon>
        <taxon>Pseudomonadati</taxon>
        <taxon>Acidobacteriota</taxon>
        <taxon>Terriglobia</taxon>
        <taxon>Terriglobales</taxon>
        <taxon>Acidobacteriaceae</taxon>
        <taxon>Terriglobus</taxon>
    </lineage>
</organism>
<evidence type="ECO:0000256" key="10">
    <source>
        <dbReference type="ARBA" id="ARBA00023136"/>
    </source>
</evidence>
<keyword evidence="9" id="KW-0406">Ion transport</keyword>
<feature type="transmembrane region" description="Helical" evidence="13">
    <location>
        <begin position="146"/>
        <end position="164"/>
    </location>
</feature>
<dbReference type="GO" id="GO:0015252">
    <property type="term" value="F:proton channel activity"/>
    <property type="evidence" value="ECO:0007669"/>
    <property type="project" value="InterPro"/>
</dbReference>
<dbReference type="RefSeq" id="WP_074656077.1">
    <property type="nucleotide sequence ID" value="NZ_FNSD01000001.1"/>
</dbReference>